<feature type="signal peptide" evidence="1">
    <location>
        <begin position="1"/>
        <end position="31"/>
    </location>
</feature>
<dbReference type="EMBL" id="RBAH01000014">
    <property type="protein sequence ID" value="RKN80636.1"/>
    <property type="molecule type" value="Genomic_DNA"/>
</dbReference>
<dbReference type="AlphaFoldDB" id="A0A3B0CCF5"/>
<sequence>MTGGVPMFNWNKQAAVAVPLAALLAVLPACGGAEKPGSRDKGAEASGEAAKKPDPFTMTIYAAGVKKEEFDSRFRGALEKKFPHITFDYQTSDQGNSITEKVARGEIPDIIRTDTPTMKTGYLDLQLGYDLREMVGKYKYDLNRFVPSFIQDNVDAGQTGALYGLPVPPYFPSVLYYNKDLFDKFGVAYPKDGMSWNEVYDLVVKLTRVEGGKVIRGFSTNLIAQLRDNPFSLPILDPQKDGLADQTKWKTIFDNFKRFHDIPNNGVQNTFALENALFTKGEAAMYLGQHSIYLVIPPEVNWDIVSVPTIDGAPKRMGQRSPAYWSITQQSKHKDEAFQVIAEMLSDEVQMQDSRNGILTTLTNKNVRDALGKGHPVYSTKNMKALTLYEPTDPTPKRAPGKVNVSGSTQETIIWQSFVKAAQGQLDVNSVLREADELLKQAVEKERGK</sequence>
<dbReference type="Gene3D" id="3.40.190.10">
    <property type="entry name" value="Periplasmic binding protein-like II"/>
    <property type="match status" value="1"/>
</dbReference>
<dbReference type="SUPFAM" id="SSF53850">
    <property type="entry name" value="Periplasmic binding protein-like II"/>
    <property type="match status" value="1"/>
</dbReference>
<dbReference type="PANTHER" id="PTHR43649:SF12">
    <property type="entry name" value="DIACETYLCHITOBIOSE BINDING PROTEIN DASA"/>
    <property type="match status" value="1"/>
</dbReference>
<name>A0A3B0CCF5_9BACL</name>
<evidence type="ECO:0000313" key="2">
    <source>
        <dbReference type="EMBL" id="RKN80636.1"/>
    </source>
</evidence>
<comment type="caution">
    <text evidence="2">The sequence shown here is derived from an EMBL/GenBank/DDBJ whole genome shotgun (WGS) entry which is preliminary data.</text>
</comment>
<accession>A0A3B0CCF5</accession>
<protein>
    <submittedName>
        <fullName evidence="2">Extracellular solute-binding protein</fullName>
    </submittedName>
</protein>
<dbReference type="Proteomes" id="UP000282311">
    <property type="component" value="Unassembled WGS sequence"/>
</dbReference>
<dbReference type="InterPro" id="IPR050490">
    <property type="entry name" value="Bact_solute-bd_prot1"/>
</dbReference>
<evidence type="ECO:0000256" key="1">
    <source>
        <dbReference type="SAM" id="SignalP"/>
    </source>
</evidence>
<organism evidence="2 3">
    <name type="scientific">Paenibacillus ginsengarvi</name>
    <dbReference type="NCBI Taxonomy" id="400777"/>
    <lineage>
        <taxon>Bacteria</taxon>
        <taxon>Bacillati</taxon>
        <taxon>Bacillota</taxon>
        <taxon>Bacilli</taxon>
        <taxon>Bacillales</taxon>
        <taxon>Paenibacillaceae</taxon>
        <taxon>Paenibacillus</taxon>
    </lineage>
</organism>
<keyword evidence="1" id="KW-0732">Signal</keyword>
<dbReference type="InterPro" id="IPR006059">
    <property type="entry name" value="SBP"/>
</dbReference>
<keyword evidence="3" id="KW-1185">Reference proteome</keyword>
<evidence type="ECO:0000313" key="3">
    <source>
        <dbReference type="Proteomes" id="UP000282311"/>
    </source>
</evidence>
<gene>
    <name evidence="2" type="ORF">D7M11_19335</name>
</gene>
<feature type="chain" id="PRO_5038601917" evidence="1">
    <location>
        <begin position="32"/>
        <end position="449"/>
    </location>
</feature>
<dbReference type="PANTHER" id="PTHR43649">
    <property type="entry name" value="ARABINOSE-BINDING PROTEIN-RELATED"/>
    <property type="match status" value="1"/>
</dbReference>
<proteinExistence type="predicted"/>
<dbReference type="Pfam" id="PF01547">
    <property type="entry name" value="SBP_bac_1"/>
    <property type="match status" value="1"/>
</dbReference>
<reference evidence="2 3" key="1">
    <citation type="journal article" date="2007" name="Int. J. Syst. Evol. Microbiol.">
        <title>Paenibacillus ginsengarvi sp. nov., isolated from soil from ginseng cultivation.</title>
        <authorList>
            <person name="Yoon M.H."/>
            <person name="Ten L.N."/>
            <person name="Im W.T."/>
        </authorList>
    </citation>
    <scope>NUCLEOTIDE SEQUENCE [LARGE SCALE GENOMIC DNA]</scope>
    <source>
        <strain evidence="2 3">KCTC 13059</strain>
    </source>
</reference>